<feature type="domain" description="BTB" evidence="11">
    <location>
        <begin position="32"/>
        <end position="97"/>
    </location>
</feature>
<evidence type="ECO:0000259" key="11">
    <source>
        <dbReference type="PROSITE" id="PS50097"/>
    </source>
</evidence>
<dbReference type="Gene3D" id="3.30.710.10">
    <property type="entry name" value="Potassium Channel Kv1.1, Chain A"/>
    <property type="match status" value="1"/>
</dbReference>
<dbReference type="FunFam" id="3.30.160.60:FF:002711">
    <property type="entry name" value="Zinc finger protein 16"/>
    <property type="match status" value="1"/>
</dbReference>
<protein>
    <submittedName>
        <fullName evidence="13">Uncharacterized protein</fullName>
    </submittedName>
</protein>
<evidence type="ECO:0000313" key="14">
    <source>
        <dbReference type="Proteomes" id="UP001154078"/>
    </source>
</evidence>
<name>A0A9P0BIC7_BRAAE</name>
<keyword evidence="3" id="KW-0677">Repeat</keyword>
<dbReference type="SUPFAM" id="SSF57667">
    <property type="entry name" value="beta-beta-alpha zinc fingers"/>
    <property type="match status" value="1"/>
</dbReference>
<feature type="region of interest" description="Disordered" evidence="10">
    <location>
        <begin position="314"/>
        <end position="334"/>
    </location>
</feature>
<dbReference type="GO" id="GO:0000978">
    <property type="term" value="F:RNA polymerase II cis-regulatory region sequence-specific DNA binding"/>
    <property type="evidence" value="ECO:0007669"/>
    <property type="project" value="TreeGrafter"/>
</dbReference>
<dbReference type="SMART" id="SM00355">
    <property type="entry name" value="ZnF_C2H2"/>
    <property type="match status" value="2"/>
</dbReference>
<evidence type="ECO:0000256" key="6">
    <source>
        <dbReference type="ARBA" id="ARBA00023015"/>
    </source>
</evidence>
<dbReference type="GO" id="GO:0005654">
    <property type="term" value="C:nucleoplasm"/>
    <property type="evidence" value="ECO:0007669"/>
    <property type="project" value="TreeGrafter"/>
</dbReference>
<dbReference type="InterPro" id="IPR011333">
    <property type="entry name" value="SKP1/BTB/POZ_sf"/>
</dbReference>
<dbReference type="SUPFAM" id="SSF54695">
    <property type="entry name" value="POZ domain"/>
    <property type="match status" value="1"/>
</dbReference>
<keyword evidence="14" id="KW-1185">Reference proteome</keyword>
<dbReference type="PROSITE" id="PS50157">
    <property type="entry name" value="ZINC_FINGER_C2H2_2"/>
    <property type="match status" value="2"/>
</dbReference>
<evidence type="ECO:0000256" key="1">
    <source>
        <dbReference type="ARBA" id="ARBA00004123"/>
    </source>
</evidence>
<gene>
    <name evidence="13" type="ORF">MELIAE_LOCUS13296</name>
</gene>
<feature type="region of interest" description="Disordered" evidence="10">
    <location>
        <begin position="146"/>
        <end position="200"/>
    </location>
</feature>
<feature type="region of interest" description="Disordered" evidence="10">
    <location>
        <begin position="381"/>
        <end position="454"/>
    </location>
</feature>
<organism evidence="13 14">
    <name type="scientific">Brassicogethes aeneus</name>
    <name type="common">Rape pollen beetle</name>
    <name type="synonym">Meligethes aeneus</name>
    <dbReference type="NCBI Taxonomy" id="1431903"/>
    <lineage>
        <taxon>Eukaryota</taxon>
        <taxon>Metazoa</taxon>
        <taxon>Ecdysozoa</taxon>
        <taxon>Arthropoda</taxon>
        <taxon>Hexapoda</taxon>
        <taxon>Insecta</taxon>
        <taxon>Pterygota</taxon>
        <taxon>Neoptera</taxon>
        <taxon>Endopterygota</taxon>
        <taxon>Coleoptera</taxon>
        <taxon>Polyphaga</taxon>
        <taxon>Cucujiformia</taxon>
        <taxon>Nitidulidae</taxon>
        <taxon>Meligethinae</taxon>
        <taxon>Brassicogethes</taxon>
    </lineage>
</organism>
<feature type="compositionally biased region" description="Basic and acidic residues" evidence="10">
    <location>
        <begin position="120"/>
        <end position="136"/>
    </location>
</feature>
<dbReference type="Gene3D" id="3.30.160.60">
    <property type="entry name" value="Classic Zinc Finger"/>
    <property type="match status" value="2"/>
</dbReference>
<dbReference type="PANTHER" id="PTHR24399:SF70">
    <property type="entry name" value="C2H2-TYPE DOMAIN-CONTAINING PROTEIN"/>
    <property type="match status" value="1"/>
</dbReference>
<dbReference type="EMBL" id="OV121140">
    <property type="protein sequence ID" value="CAH0564848.1"/>
    <property type="molecule type" value="Genomic_DNA"/>
</dbReference>
<accession>A0A9P0BIC7</accession>
<evidence type="ECO:0000256" key="9">
    <source>
        <dbReference type="PROSITE-ProRule" id="PRU00042"/>
    </source>
</evidence>
<dbReference type="Pfam" id="PF00096">
    <property type="entry name" value="zf-C2H2"/>
    <property type="match status" value="2"/>
</dbReference>
<evidence type="ECO:0000259" key="12">
    <source>
        <dbReference type="PROSITE" id="PS50157"/>
    </source>
</evidence>
<dbReference type="InterPro" id="IPR013087">
    <property type="entry name" value="Znf_C2H2_type"/>
</dbReference>
<keyword evidence="4 9" id="KW-0863">Zinc-finger</keyword>
<keyword evidence="2" id="KW-0479">Metal-binding</keyword>
<dbReference type="InterPro" id="IPR017956">
    <property type="entry name" value="AT_hook_DNA-bd_motif"/>
</dbReference>
<evidence type="ECO:0000256" key="2">
    <source>
        <dbReference type="ARBA" id="ARBA00022723"/>
    </source>
</evidence>
<dbReference type="Pfam" id="PF00651">
    <property type="entry name" value="BTB"/>
    <property type="match status" value="1"/>
</dbReference>
<reference evidence="13" key="1">
    <citation type="submission" date="2021-12" db="EMBL/GenBank/DDBJ databases">
        <authorList>
            <person name="King R."/>
        </authorList>
    </citation>
    <scope>NUCLEOTIDE SEQUENCE</scope>
</reference>
<dbReference type="InterPro" id="IPR036236">
    <property type="entry name" value="Znf_C2H2_sf"/>
</dbReference>
<dbReference type="AlphaFoldDB" id="A0A9P0BIC7"/>
<dbReference type="Proteomes" id="UP001154078">
    <property type="component" value="Chromosome 9"/>
</dbReference>
<feature type="region of interest" description="Disordered" evidence="10">
    <location>
        <begin position="120"/>
        <end position="139"/>
    </location>
</feature>
<feature type="domain" description="C2H2-type" evidence="12">
    <location>
        <begin position="271"/>
        <end position="299"/>
    </location>
</feature>
<dbReference type="GO" id="GO:0008270">
    <property type="term" value="F:zinc ion binding"/>
    <property type="evidence" value="ECO:0007669"/>
    <property type="project" value="UniProtKB-KW"/>
</dbReference>
<evidence type="ECO:0000256" key="4">
    <source>
        <dbReference type="ARBA" id="ARBA00022771"/>
    </source>
</evidence>
<keyword evidence="7" id="KW-0804">Transcription</keyword>
<evidence type="ECO:0000256" key="7">
    <source>
        <dbReference type="ARBA" id="ARBA00023163"/>
    </source>
</evidence>
<feature type="compositionally biased region" description="Basic and acidic residues" evidence="10">
    <location>
        <begin position="492"/>
        <end position="511"/>
    </location>
</feature>
<dbReference type="PANTHER" id="PTHR24399">
    <property type="entry name" value="ZINC FINGER AND BTB DOMAIN-CONTAINING"/>
    <property type="match status" value="1"/>
</dbReference>
<comment type="subcellular location">
    <subcellularLocation>
        <location evidence="1">Nucleus</location>
    </subcellularLocation>
</comment>
<dbReference type="InterPro" id="IPR000210">
    <property type="entry name" value="BTB/POZ_dom"/>
</dbReference>
<dbReference type="SMART" id="SM00225">
    <property type="entry name" value="BTB"/>
    <property type="match status" value="1"/>
</dbReference>
<dbReference type="FunFam" id="3.30.160.60:FF:000145">
    <property type="entry name" value="Zinc finger protein 574"/>
    <property type="match status" value="1"/>
</dbReference>
<feature type="compositionally biased region" description="Basic and acidic residues" evidence="10">
    <location>
        <begin position="159"/>
        <end position="193"/>
    </location>
</feature>
<evidence type="ECO:0000256" key="5">
    <source>
        <dbReference type="ARBA" id="ARBA00022833"/>
    </source>
</evidence>
<evidence type="ECO:0000256" key="3">
    <source>
        <dbReference type="ARBA" id="ARBA00022737"/>
    </source>
</evidence>
<dbReference type="PROSITE" id="PS50097">
    <property type="entry name" value="BTB"/>
    <property type="match status" value="1"/>
</dbReference>
<proteinExistence type="predicted"/>
<evidence type="ECO:0000256" key="8">
    <source>
        <dbReference type="ARBA" id="ARBA00023242"/>
    </source>
</evidence>
<dbReference type="SMART" id="SM00384">
    <property type="entry name" value="AT_hook"/>
    <property type="match status" value="2"/>
</dbReference>
<evidence type="ECO:0000313" key="13">
    <source>
        <dbReference type="EMBL" id="CAH0564848.1"/>
    </source>
</evidence>
<dbReference type="PROSITE" id="PS00028">
    <property type="entry name" value="ZINC_FINGER_C2H2_1"/>
    <property type="match status" value="2"/>
</dbReference>
<sequence>MKQPKMTRLLTERHLERIGEMLQTLLEEEELTDVTLHCRDGTIKAHKLMLAASSPYFRRILVEHNKENVALIMHGISREKLRKIIEVIYYGSAEIQGESADAMCDLIDEFDLNGVMVTESTEKEEKMNGHGRDTRFKGQKRVAVDFTHSDNEGAPAKISKNDRISTDKKSPEKKSPGKSSPDKSCAEMRKQDSDSASGSSGCADINEFCVIKKEEIVTFNDDEMLNIPTESKLTSWDKKPRKFVCTLCPSSFKRASHLTRHQLVHTGERPYACEHCDKAFSRHDKLKNHVRKNHDLEGDFISKEDVISGDTQYSIGTVRMPSPPIKQNRSEESYDDNHTLYASNFSHLVPILPKLNPEVTILKAQSMLKEAINKSFKQVASSSPNVSNLSNASDVSNVSNTSSNTSFGANGTPKKGRGRPRKYPPPPPQLVKRPRGRPRLNPLSASPQIPGRIGPNYDITNLPFGDLEYLTKPLREMEQSMEDPIIEPYVEIKTDETDAEEKKEETPKFLEPEVSLQENPKEKEEEKTLDDSLSFLTGIGLCEKKHGTIGECTISVSN</sequence>
<feature type="region of interest" description="Disordered" evidence="10">
    <location>
        <begin position="492"/>
        <end position="529"/>
    </location>
</feature>
<keyword evidence="6" id="KW-0805">Transcription regulation</keyword>
<dbReference type="OrthoDB" id="10261408at2759"/>
<keyword evidence="5" id="KW-0862">Zinc</keyword>
<feature type="domain" description="C2H2-type" evidence="12">
    <location>
        <begin position="243"/>
        <end position="270"/>
    </location>
</feature>
<keyword evidence="8" id="KW-0539">Nucleus</keyword>
<evidence type="ECO:0000256" key="10">
    <source>
        <dbReference type="SAM" id="MobiDB-lite"/>
    </source>
</evidence>
<dbReference type="GO" id="GO:0001227">
    <property type="term" value="F:DNA-binding transcription repressor activity, RNA polymerase II-specific"/>
    <property type="evidence" value="ECO:0007669"/>
    <property type="project" value="TreeGrafter"/>
</dbReference>
<feature type="compositionally biased region" description="Low complexity" evidence="10">
    <location>
        <begin position="385"/>
        <end position="406"/>
    </location>
</feature>
<feature type="compositionally biased region" description="Basic and acidic residues" evidence="10">
    <location>
        <begin position="519"/>
        <end position="529"/>
    </location>
</feature>